<dbReference type="OrthoDB" id="138803at2"/>
<feature type="transmembrane region" description="Helical" evidence="2">
    <location>
        <begin position="14"/>
        <end position="31"/>
    </location>
</feature>
<dbReference type="Pfam" id="PF11855">
    <property type="entry name" value="DUF3375"/>
    <property type="match status" value="1"/>
</dbReference>
<protein>
    <recommendedName>
        <fullName evidence="5">DUF3375 domain-containing protein</fullName>
    </recommendedName>
</protein>
<keyword evidence="4" id="KW-1185">Reference proteome</keyword>
<evidence type="ECO:0000313" key="3">
    <source>
        <dbReference type="EMBL" id="AHC15643.1"/>
    </source>
</evidence>
<evidence type="ECO:0000313" key="4">
    <source>
        <dbReference type="Proteomes" id="UP000018680"/>
    </source>
</evidence>
<dbReference type="AlphaFoldDB" id="V5WIN1"/>
<keyword evidence="1" id="KW-0175">Coiled coil</keyword>
<dbReference type="InterPro" id="IPR021804">
    <property type="entry name" value="DUF3375"/>
</dbReference>
<name>V5WIN1_9SPIO</name>
<feature type="coiled-coil region" evidence="1">
    <location>
        <begin position="149"/>
        <end position="217"/>
    </location>
</feature>
<dbReference type="RefSeq" id="WP_024268547.1">
    <property type="nucleotide sequence ID" value="NC_023035.1"/>
</dbReference>
<evidence type="ECO:0008006" key="5">
    <source>
        <dbReference type="Google" id="ProtNLM"/>
    </source>
</evidence>
<gene>
    <name evidence="3" type="ORF">L21SP2_2286</name>
</gene>
<dbReference type="eggNOG" id="COG4942">
    <property type="taxonomic scope" value="Bacteria"/>
</dbReference>
<accession>V5WIN1</accession>
<dbReference type="HOGENOM" id="CLU_031117_0_0_12"/>
<dbReference type="KEGG" id="slr:L21SP2_2286"/>
<keyword evidence="2" id="KW-0812">Transmembrane</keyword>
<keyword evidence="2" id="KW-0472">Membrane</keyword>
<proteinExistence type="predicted"/>
<sequence length="483" mass="55573">MTYDDLRYYHKNNAAWKLLAATTAPLILGFFQRIIDKYSRNPVSRTDYLYELESYLGLLERDYPEESFQTPEKYLTQWSSGDRGWLDSFYPRGKDEPHYRMTAGIDSALQFLQAQLNPSYTATDTKLATLLRELENLVTQSEEDPTLRRKALRTQIKALQNQMNDIGENRMKMMDDRTVQDTYRHISSIANSLVTDIRSVTREFEELNKSIREQVAQAGENRAEIIRDILQFRGSIDNSPQGQSFHAFGRLLMNANQNASLQEHIGKIHSLAAVQKLDTSILDNFYFELLEANETAQKTLSYVAQSLRRFLEEQSTRESRRMHQLLNDIERLAITLAKHPPREFVLELEHRKLDISVPFDRPLFSPAAELKVEGVTDTAVDLPDLVDIIPETQMNLELLTRHIAIQLSKESQTSLQRLVEAYPVAGLEEIVGYFALVDSQFQGIILTEDGVDISWYDQAGNRRVARSVPNIIFYKPEDEETAP</sequence>
<evidence type="ECO:0000256" key="1">
    <source>
        <dbReference type="SAM" id="Coils"/>
    </source>
</evidence>
<evidence type="ECO:0000256" key="2">
    <source>
        <dbReference type="SAM" id="Phobius"/>
    </source>
</evidence>
<dbReference type="EMBL" id="CP006939">
    <property type="protein sequence ID" value="AHC15643.1"/>
    <property type="molecule type" value="Genomic_DNA"/>
</dbReference>
<organism evidence="3 4">
    <name type="scientific">Salinispira pacifica</name>
    <dbReference type="NCBI Taxonomy" id="1307761"/>
    <lineage>
        <taxon>Bacteria</taxon>
        <taxon>Pseudomonadati</taxon>
        <taxon>Spirochaetota</taxon>
        <taxon>Spirochaetia</taxon>
        <taxon>Spirochaetales</taxon>
        <taxon>Spirochaetaceae</taxon>
        <taxon>Salinispira</taxon>
    </lineage>
</organism>
<dbReference type="STRING" id="1307761.L21SP2_2286"/>
<keyword evidence="2" id="KW-1133">Transmembrane helix</keyword>
<reference evidence="3 4" key="1">
    <citation type="journal article" date="2015" name="Stand. Genomic Sci.">
        <title>Complete genome sequence and description of Salinispira pacifica gen. nov., sp. nov., a novel spirochaete isolated form a hypersaline microbial mat.</title>
        <authorList>
            <person name="Ben Hania W."/>
            <person name="Joseph M."/>
            <person name="Schumann P."/>
            <person name="Bunk B."/>
            <person name="Fiebig A."/>
            <person name="Sproer C."/>
            <person name="Klenk H.P."/>
            <person name="Fardeau M.L."/>
            <person name="Spring S."/>
        </authorList>
    </citation>
    <scope>NUCLEOTIDE SEQUENCE [LARGE SCALE GENOMIC DNA]</scope>
    <source>
        <strain evidence="3 4">L21-RPul-D2</strain>
    </source>
</reference>
<dbReference type="Proteomes" id="UP000018680">
    <property type="component" value="Chromosome"/>
</dbReference>